<sequence>MNLNWFAHIIVHHPFIIISAVAVFSGTCILIPFTLKTRPFRDFSDPKMGFSTRGTTISNRLTAWKNLDESTKPSGQFAINPKDILIKRNVFINEESNNRSDNSYENNNWRALQNMLHPKTAENINIKPVETDGFLCGYPDSSEFQLFDSSHPFEQYDFKYKNHFWFRREERMNLEVGVNFKLPLRFVWGILPTDNGDHLNPESLGKLELDPEFDISQPESQSFVNIFIVNHFFNQLSGLFSQIVL</sequence>
<protein>
    <submittedName>
        <fullName evidence="7">Dispatched</fullName>
    </submittedName>
</protein>
<evidence type="ECO:0000256" key="2">
    <source>
        <dbReference type="ARBA" id="ARBA00022692"/>
    </source>
</evidence>
<reference evidence="7 8" key="1">
    <citation type="submission" date="2017-03" db="EMBL/GenBank/DDBJ databases">
        <title>Genome of the blue death feigning beetle - Asbolus verrucosus.</title>
        <authorList>
            <person name="Rider S.D."/>
        </authorList>
    </citation>
    <scope>NUCLEOTIDE SEQUENCE [LARGE SCALE GENOMIC DNA]</scope>
    <source>
        <strain evidence="7">Butters</strain>
        <tissue evidence="7">Head and leg muscle</tissue>
    </source>
</reference>
<dbReference type="GO" id="GO:0022857">
    <property type="term" value="F:transmembrane transporter activity"/>
    <property type="evidence" value="ECO:0007669"/>
    <property type="project" value="TreeGrafter"/>
</dbReference>
<accession>A0A482W7X2</accession>
<dbReference type="PANTHER" id="PTHR45951">
    <property type="entry name" value="PROTEIN DISPATCHED-RELATED"/>
    <property type="match status" value="1"/>
</dbReference>
<keyword evidence="5" id="KW-0325">Glycoprotein</keyword>
<gene>
    <name evidence="7" type="ORF">BDFB_000891</name>
</gene>
<dbReference type="GO" id="GO:0016020">
    <property type="term" value="C:membrane"/>
    <property type="evidence" value="ECO:0007669"/>
    <property type="project" value="UniProtKB-SubCell"/>
</dbReference>
<dbReference type="OrthoDB" id="193905at2759"/>
<comment type="subcellular location">
    <subcellularLocation>
        <location evidence="1">Membrane</location>
        <topology evidence="1">Multi-pass membrane protein</topology>
    </subcellularLocation>
</comment>
<dbReference type="STRING" id="1661398.A0A482W7X2"/>
<dbReference type="Proteomes" id="UP000292052">
    <property type="component" value="Unassembled WGS sequence"/>
</dbReference>
<dbReference type="InterPro" id="IPR052081">
    <property type="entry name" value="Dispatched_Hh_regulator"/>
</dbReference>
<dbReference type="AlphaFoldDB" id="A0A482W7X2"/>
<evidence type="ECO:0000256" key="3">
    <source>
        <dbReference type="ARBA" id="ARBA00022989"/>
    </source>
</evidence>
<comment type="caution">
    <text evidence="7">The sequence shown here is derived from an EMBL/GenBank/DDBJ whole genome shotgun (WGS) entry which is preliminary data.</text>
</comment>
<evidence type="ECO:0000256" key="5">
    <source>
        <dbReference type="ARBA" id="ARBA00023180"/>
    </source>
</evidence>
<dbReference type="GO" id="GO:0007224">
    <property type="term" value="P:smoothened signaling pathway"/>
    <property type="evidence" value="ECO:0007669"/>
    <property type="project" value="TreeGrafter"/>
</dbReference>
<evidence type="ECO:0000256" key="1">
    <source>
        <dbReference type="ARBA" id="ARBA00004141"/>
    </source>
</evidence>
<name>A0A482W7X2_ASBVE</name>
<evidence type="ECO:0000313" key="8">
    <source>
        <dbReference type="Proteomes" id="UP000292052"/>
    </source>
</evidence>
<keyword evidence="4 6" id="KW-0472">Membrane</keyword>
<evidence type="ECO:0000256" key="6">
    <source>
        <dbReference type="SAM" id="Phobius"/>
    </source>
</evidence>
<organism evidence="7 8">
    <name type="scientific">Asbolus verrucosus</name>
    <name type="common">Desert ironclad beetle</name>
    <dbReference type="NCBI Taxonomy" id="1661398"/>
    <lineage>
        <taxon>Eukaryota</taxon>
        <taxon>Metazoa</taxon>
        <taxon>Ecdysozoa</taxon>
        <taxon>Arthropoda</taxon>
        <taxon>Hexapoda</taxon>
        <taxon>Insecta</taxon>
        <taxon>Pterygota</taxon>
        <taxon>Neoptera</taxon>
        <taxon>Endopterygota</taxon>
        <taxon>Coleoptera</taxon>
        <taxon>Polyphaga</taxon>
        <taxon>Cucujiformia</taxon>
        <taxon>Tenebrionidae</taxon>
        <taxon>Pimeliinae</taxon>
        <taxon>Asbolus</taxon>
    </lineage>
</organism>
<evidence type="ECO:0000256" key="4">
    <source>
        <dbReference type="ARBA" id="ARBA00023136"/>
    </source>
</evidence>
<dbReference type="PANTHER" id="PTHR45951:SF3">
    <property type="entry name" value="PROTEIN DISPATCHED"/>
    <property type="match status" value="1"/>
</dbReference>
<proteinExistence type="predicted"/>
<dbReference type="EMBL" id="QDEB01019274">
    <property type="protein sequence ID" value="RZC41204.1"/>
    <property type="molecule type" value="Genomic_DNA"/>
</dbReference>
<keyword evidence="3 6" id="KW-1133">Transmembrane helix</keyword>
<keyword evidence="2 6" id="KW-0812">Transmembrane</keyword>
<evidence type="ECO:0000313" key="7">
    <source>
        <dbReference type="EMBL" id="RZC41204.1"/>
    </source>
</evidence>
<feature type="transmembrane region" description="Helical" evidence="6">
    <location>
        <begin position="15"/>
        <end position="35"/>
    </location>
</feature>
<keyword evidence="8" id="KW-1185">Reference proteome</keyword>